<dbReference type="Pfam" id="PF00903">
    <property type="entry name" value="Glyoxalase"/>
    <property type="match status" value="2"/>
</dbReference>
<proteinExistence type="predicted"/>
<name>A0ABY6IR71_9HYPH</name>
<evidence type="ECO:0000313" key="3">
    <source>
        <dbReference type="Proteomes" id="UP001163882"/>
    </source>
</evidence>
<keyword evidence="3" id="KW-1185">Reference proteome</keyword>
<dbReference type="Proteomes" id="UP001163882">
    <property type="component" value="Chromosome"/>
</dbReference>
<dbReference type="InterPro" id="IPR037523">
    <property type="entry name" value="VOC_core"/>
</dbReference>
<dbReference type="Gene3D" id="3.10.180.10">
    <property type="entry name" value="2,3-Dihydroxybiphenyl 1,2-Dioxygenase, domain 1"/>
    <property type="match status" value="2"/>
</dbReference>
<dbReference type="InterPro" id="IPR029068">
    <property type="entry name" value="Glyas_Bleomycin-R_OHBP_Dase"/>
</dbReference>
<reference evidence="2" key="1">
    <citation type="submission" date="2022-10" db="EMBL/GenBank/DDBJ databases">
        <title>YIM 151497 complete genome.</title>
        <authorList>
            <person name="Chen X."/>
        </authorList>
    </citation>
    <scope>NUCLEOTIDE SEQUENCE</scope>
    <source>
        <strain evidence="2">YIM 151497</strain>
    </source>
</reference>
<dbReference type="PANTHER" id="PTHR43279:SF1">
    <property type="entry name" value="CATECHOL-2,3-DIOXYGENASE"/>
    <property type="match status" value="1"/>
</dbReference>
<feature type="domain" description="VOC" evidence="1">
    <location>
        <begin position="19"/>
        <end position="133"/>
    </location>
</feature>
<dbReference type="RefSeq" id="WP_264226498.1">
    <property type="nucleotide sequence ID" value="NZ_CP107716.1"/>
</dbReference>
<dbReference type="EMBL" id="CP107716">
    <property type="protein sequence ID" value="UYQ72899.1"/>
    <property type="molecule type" value="Genomic_DNA"/>
</dbReference>
<organism evidence="2 3">
    <name type="scientific">Pelagibacterium flavum</name>
    <dbReference type="NCBI Taxonomy" id="2984530"/>
    <lineage>
        <taxon>Bacteria</taxon>
        <taxon>Pseudomonadati</taxon>
        <taxon>Pseudomonadota</taxon>
        <taxon>Alphaproteobacteria</taxon>
        <taxon>Hyphomicrobiales</taxon>
        <taxon>Devosiaceae</taxon>
        <taxon>Pelagibacterium</taxon>
    </lineage>
</organism>
<dbReference type="SUPFAM" id="SSF54593">
    <property type="entry name" value="Glyoxalase/Bleomycin resistance protein/Dihydroxybiphenyl dioxygenase"/>
    <property type="match status" value="2"/>
</dbReference>
<feature type="domain" description="VOC" evidence="1">
    <location>
        <begin position="186"/>
        <end position="302"/>
    </location>
</feature>
<sequence>MLKTRPSVATPLLVPTTTRLGQIHIAVTDPDQALAVWRDVVGLTLISRNPDRLELGVGSEVLVVLETGASGLVAPHTVGLYHVAIHVPTRRDFARALNRAIAARVRVSPTDHLVSEALYLWDFDGNGIEITYETPWRGKFVEDDDLMAITPDGTPHSGREPIDVPDLLAELDGDENPLAPMPEGTRIGHVHVHVDDLDTAMDFYRDQIGFAGQLLSRRYGMGDVNLDYAPHILAFNIWAGRNPSMPPAGVAGLRWFEIVVPDEKTLTEIRDRLTSAGSDVETIEAGIQTRDPAGNRLKIVLA</sequence>
<evidence type="ECO:0000313" key="2">
    <source>
        <dbReference type="EMBL" id="UYQ72899.1"/>
    </source>
</evidence>
<dbReference type="InterPro" id="IPR004360">
    <property type="entry name" value="Glyas_Fos-R_dOase_dom"/>
</dbReference>
<dbReference type="PROSITE" id="PS51819">
    <property type="entry name" value="VOC"/>
    <property type="match status" value="2"/>
</dbReference>
<dbReference type="PANTHER" id="PTHR43279">
    <property type="entry name" value="CATECHOL-2,3-DIOXYGENASE"/>
    <property type="match status" value="1"/>
</dbReference>
<gene>
    <name evidence="2" type="ORF">OF122_03775</name>
</gene>
<protein>
    <submittedName>
        <fullName evidence="2">VOC family protein</fullName>
    </submittedName>
</protein>
<evidence type="ECO:0000259" key="1">
    <source>
        <dbReference type="PROSITE" id="PS51819"/>
    </source>
</evidence>
<accession>A0ABY6IR71</accession>